<dbReference type="PANTHER" id="PTHR30545">
    <property type="entry name" value="SUGAR FERMENTATION STIMULATION PROTEIN A"/>
    <property type="match status" value="1"/>
</dbReference>
<dbReference type="PANTHER" id="PTHR30545:SF2">
    <property type="entry name" value="SUGAR FERMENTATION STIMULATION PROTEIN A"/>
    <property type="match status" value="1"/>
</dbReference>
<dbReference type="EMBL" id="DRXG01000061">
    <property type="protein sequence ID" value="HHN52273.1"/>
    <property type="molecule type" value="Genomic_DNA"/>
</dbReference>
<evidence type="ECO:0000313" key="3">
    <source>
        <dbReference type="EMBL" id="HGN89866.1"/>
    </source>
</evidence>
<organism evidence="3">
    <name type="scientific">Caldiarchaeum subterraneum</name>
    <dbReference type="NCBI Taxonomy" id="311458"/>
    <lineage>
        <taxon>Archaea</taxon>
        <taxon>Nitrososphaerota</taxon>
        <taxon>Candidatus Caldarchaeales</taxon>
        <taxon>Candidatus Caldarchaeaceae</taxon>
        <taxon>Candidatus Caldarchaeum</taxon>
    </lineage>
</organism>
<feature type="domain" description="SfsA N-terminal OB" evidence="2">
    <location>
        <begin position="31"/>
        <end position="82"/>
    </location>
</feature>
<dbReference type="Gene3D" id="2.40.50.580">
    <property type="match status" value="1"/>
</dbReference>
<dbReference type="Pfam" id="PF17746">
    <property type="entry name" value="SfsA_N"/>
    <property type="match status" value="1"/>
</dbReference>
<dbReference type="CDD" id="cd22358">
    <property type="entry name" value="SfsA-like_archaeal"/>
    <property type="match status" value="1"/>
</dbReference>
<dbReference type="EMBL" id="DTAD01000021">
    <property type="protein sequence ID" value="HGN89866.1"/>
    <property type="molecule type" value="Genomic_DNA"/>
</dbReference>
<dbReference type="InterPro" id="IPR005224">
    <property type="entry name" value="SfsA"/>
</dbReference>
<sequence>MLAPIHAATYPLTEDKPVRLLKTEVRTAKVLTRHNRFLVEAEDDGRKVLLHLTNTGRLHDLIYQGATILYTPRPSAKTEGVLSGVVVGNLAAVVDTRLQARCFEEAFNRGLIPWLSRFSRYRKEVFFMGSRIDYLLSSDGEKAFLELKSAAYLGRDGAAMYPDTVSTRGRRHVQKLAEIAAICQTYLVFVAALPDARFFTPCDEGDPDMRPLLIKARRSGVEIRCIKLHMTLDGEIYLDDADLPVLL</sequence>
<evidence type="ECO:0000313" key="4">
    <source>
        <dbReference type="EMBL" id="HHN52273.1"/>
    </source>
</evidence>
<reference evidence="3" key="1">
    <citation type="journal article" date="2020" name="mSystems">
        <title>Genome- and Community-Level Interaction Insights into Carbon Utilization and Element Cycling Functions of Hydrothermarchaeota in Hydrothermal Sediment.</title>
        <authorList>
            <person name="Zhou Z."/>
            <person name="Liu Y."/>
            <person name="Xu W."/>
            <person name="Pan J."/>
            <person name="Luo Z.H."/>
            <person name="Li M."/>
        </authorList>
    </citation>
    <scope>NUCLEOTIDE SEQUENCE [LARGE SCALE GENOMIC DNA]</scope>
    <source>
        <strain evidence="4">SpSt-1073</strain>
        <strain evidence="3">SpSt-613</strain>
    </source>
</reference>
<proteinExistence type="predicted"/>
<dbReference type="Gene3D" id="3.40.1350.60">
    <property type="match status" value="1"/>
</dbReference>
<evidence type="ECO:0000259" key="1">
    <source>
        <dbReference type="Pfam" id="PF03749"/>
    </source>
</evidence>
<evidence type="ECO:0000259" key="2">
    <source>
        <dbReference type="Pfam" id="PF17746"/>
    </source>
</evidence>
<accession>A0A7C4E1J2</accession>
<name>A0A7C4E1J2_CALS0</name>
<dbReference type="NCBIfam" id="TIGR00230">
    <property type="entry name" value="sfsA"/>
    <property type="match status" value="1"/>
</dbReference>
<dbReference type="InterPro" id="IPR041465">
    <property type="entry name" value="SfsA_N"/>
</dbReference>
<dbReference type="Pfam" id="PF03749">
    <property type="entry name" value="SfsA"/>
    <property type="match status" value="1"/>
</dbReference>
<gene>
    <name evidence="3" type="primary">sfsA</name>
    <name evidence="4" type="ORF">ENM30_03055</name>
    <name evidence="3" type="ORF">ENT82_01895</name>
</gene>
<dbReference type="GO" id="GO:0003677">
    <property type="term" value="F:DNA binding"/>
    <property type="evidence" value="ECO:0007669"/>
    <property type="project" value="InterPro"/>
</dbReference>
<dbReference type="AlphaFoldDB" id="A0A7C4E1J2"/>
<comment type="caution">
    <text evidence="3">The sequence shown here is derived from an EMBL/GenBank/DDBJ whole genome shotgun (WGS) entry which is preliminary data.</text>
</comment>
<dbReference type="InterPro" id="IPR040452">
    <property type="entry name" value="SfsA_C"/>
</dbReference>
<feature type="domain" description="Sugar fermentation stimulation protein C-terminal" evidence="1">
    <location>
        <begin position="98"/>
        <end position="232"/>
    </location>
</feature>
<protein>
    <submittedName>
        <fullName evidence="3">DNA/RNA nuclease SfsA</fullName>
    </submittedName>
</protein>